<comment type="caution">
    <text evidence="2">The sequence shown here is derived from an EMBL/GenBank/DDBJ whole genome shotgun (WGS) entry which is preliminary data.</text>
</comment>
<evidence type="ECO:0000313" key="3">
    <source>
        <dbReference type="Proteomes" id="UP000248291"/>
    </source>
</evidence>
<dbReference type="EMBL" id="BGKA01000107">
    <property type="protein sequence ID" value="GBH17397.1"/>
    <property type="molecule type" value="Genomic_DNA"/>
</dbReference>
<evidence type="ECO:0000313" key="2">
    <source>
        <dbReference type="EMBL" id="GBH17397.1"/>
    </source>
</evidence>
<organism evidence="2 3">
    <name type="scientific">Pseudomonas syringae pv. actinidiae</name>
    <dbReference type="NCBI Taxonomy" id="103796"/>
    <lineage>
        <taxon>Bacteria</taxon>
        <taxon>Pseudomonadati</taxon>
        <taxon>Pseudomonadota</taxon>
        <taxon>Gammaproteobacteria</taxon>
        <taxon>Pseudomonadales</taxon>
        <taxon>Pseudomonadaceae</taxon>
        <taxon>Pseudomonas</taxon>
        <taxon>Pseudomonas syringae</taxon>
    </lineage>
</organism>
<protein>
    <submittedName>
        <fullName evidence="2">Uncharacterized protein</fullName>
    </submittedName>
</protein>
<gene>
    <name evidence="2" type="ORF">KPSA3_03364</name>
</gene>
<keyword evidence="1" id="KW-0175">Coiled coil</keyword>
<dbReference type="AlphaFoldDB" id="A0AAN4Q4W8"/>
<evidence type="ECO:0000256" key="1">
    <source>
        <dbReference type="SAM" id="Coils"/>
    </source>
</evidence>
<sequence>MTRLNKALKKLEEKESEILSLTNLMQRVVAQNLQLVDRVRLLELELKGYRNVTKHPHG</sequence>
<name>A0AAN4Q4W8_PSESF</name>
<dbReference type="Proteomes" id="UP000248291">
    <property type="component" value="Unassembled WGS sequence"/>
</dbReference>
<reference evidence="2 3" key="1">
    <citation type="submission" date="2018-04" db="EMBL/GenBank/DDBJ databases">
        <title>Draft genome sequence of Pseudomonas syringae pv. actinidiae biovar 3 strains isolated from kiwifruit in Kagawa prefecture.</title>
        <authorList>
            <person name="Tabuchi M."/>
            <person name="Saito M."/>
            <person name="Fujiwara S."/>
            <person name="Sasa N."/>
            <person name="Akimitsu K."/>
            <person name="Gomi K."/>
            <person name="Konishi-Sugita S."/>
            <person name="Hamano K."/>
            <person name="Kataoka I."/>
        </authorList>
    </citation>
    <scope>NUCLEOTIDE SEQUENCE [LARGE SCALE GENOMIC DNA]</scope>
    <source>
        <strain evidence="2 3">MAFF212211</strain>
    </source>
</reference>
<feature type="coiled-coil region" evidence="1">
    <location>
        <begin position="1"/>
        <end position="31"/>
    </location>
</feature>
<accession>A0AAN4Q4W8</accession>
<proteinExistence type="predicted"/>